<dbReference type="Proteomes" id="UP000265160">
    <property type="component" value="LG6"/>
</dbReference>
<protein>
    <submittedName>
        <fullName evidence="1">Uncharacterized protein</fullName>
    </submittedName>
</protein>
<reference evidence="1" key="2">
    <citation type="submission" date="2025-08" db="UniProtKB">
        <authorList>
            <consortium name="Ensembl"/>
        </authorList>
    </citation>
    <scope>IDENTIFICATION</scope>
</reference>
<organism evidence="1 2">
    <name type="scientific">Maylandia zebra</name>
    <name type="common">zebra mbuna</name>
    <dbReference type="NCBI Taxonomy" id="106582"/>
    <lineage>
        <taxon>Eukaryota</taxon>
        <taxon>Metazoa</taxon>
        <taxon>Chordata</taxon>
        <taxon>Craniata</taxon>
        <taxon>Vertebrata</taxon>
        <taxon>Euteleostomi</taxon>
        <taxon>Actinopterygii</taxon>
        <taxon>Neopterygii</taxon>
        <taxon>Teleostei</taxon>
        <taxon>Neoteleostei</taxon>
        <taxon>Acanthomorphata</taxon>
        <taxon>Ovalentaria</taxon>
        <taxon>Cichlomorphae</taxon>
        <taxon>Cichliformes</taxon>
        <taxon>Cichlidae</taxon>
        <taxon>African cichlids</taxon>
        <taxon>Pseudocrenilabrinae</taxon>
        <taxon>Haplochromini</taxon>
        <taxon>Maylandia</taxon>
        <taxon>Maylandia zebra complex</taxon>
    </lineage>
</organism>
<evidence type="ECO:0000313" key="2">
    <source>
        <dbReference type="Proteomes" id="UP000265160"/>
    </source>
</evidence>
<reference evidence="1" key="3">
    <citation type="submission" date="2025-09" db="UniProtKB">
        <authorList>
            <consortium name="Ensembl"/>
        </authorList>
    </citation>
    <scope>IDENTIFICATION</scope>
</reference>
<dbReference type="Ensembl" id="ENSMZET00005005010.1">
    <property type="protein sequence ID" value="ENSMZEP00005004802.1"/>
    <property type="gene ID" value="ENSMZEG00005003718.1"/>
</dbReference>
<sequence>MKCCRMYVNYLQILHLHLRSTARWLNFRHNWVLRKESDPKHASKQILVARWSLTKHDGELSF</sequence>
<keyword evidence="2" id="KW-1185">Reference proteome</keyword>
<name>A0A3P9B4U5_9CICH</name>
<evidence type="ECO:0000313" key="1">
    <source>
        <dbReference type="Ensembl" id="ENSMZEP00005004802.1"/>
    </source>
</evidence>
<proteinExistence type="predicted"/>
<reference evidence="1 2" key="1">
    <citation type="journal article" date="2014" name="Nature">
        <title>The genomic substrate for adaptive radiation in African cichlid fish.</title>
        <authorList>
            <person name="Brawand D."/>
            <person name="Wagner C.E."/>
            <person name="Li Y.I."/>
            <person name="Malinsky M."/>
            <person name="Keller I."/>
            <person name="Fan S."/>
            <person name="Simakov O."/>
            <person name="Ng A.Y."/>
            <person name="Lim Z.W."/>
            <person name="Bezault E."/>
            <person name="Turner-Maier J."/>
            <person name="Johnson J."/>
            <person name="Alcazar R."/>
            <person name="Noh H.J."/>
            <person name="Russell P."/>
            <person name="Aken B."/>
            <person name="Alfoldi J."/>
            <person name="Amemiya C."/>
            <person name="Azzouzi N."/>
            <person name="Baroiller J.F."/>
            <person name="Barloy-Hubler F."/>
            <person name="Berlin A."/>
            <person name="Bloomquist R."/>
            <person name="Carleton K.L."/>
            <person name="Conte M.A."/>
            <person name="D'Cotta H."/>
            <person name="Eshel O."/>
            <person name="Gaffney L."/>
            <person name="Galibert F."/>
            <person name="Gante H.F."/>
            <person name="Gnerre S."/>
            <person name="Greuter L."/>
            <person name="Guyon R."/>
            <person name="Haddad N.S."/>
            <person name="Haerty W."/>
            <person name="Harris R.M."/>
            <person name="Hofmann H.A."/>
            <person name="Hourlier T."/>
            <person name="Hulata G."/>
            <person name="Jaffe D.B."/>
            <person name="Lara M."/>
            <person name="Lee A.P."/>
            <person name="MacCallum I."/>
            <person name="Mwaiko S."/>
            <person name="Nikaido M."/>
            <person name="Nishihara H."/>
            <person name="Ozouf-Costaz C."/>
            <person name="Penman D.J."/>
            <person name="Przybylski D."/>
            <person name="Rakotomanga M."/>
            <person name="Renn S.C.P."/>
            <person name="Ribeiro F.J."/>
            <person name="Ron M."/>
            <person name="Salzburger W."/>
            <person name="Sanchez-Pulido L."/>
            <person name="Santos M.E."/>
            <person name="Searle S."/>
            <person name="Sharpe T."/>
            <person name="Swofford R."/>
            <person name="Tan F.J."/>
            <person name="Williams L."/>
            <person name="Young S."/>
            <person name="Yin S."/>
            <person name="Okada N."/>
            <person name="Kocher T.D."/>
            <person name="Miska E.A."/>
            <person name="Lander E.S."/>
            <person name="Venkatesh B."/>
            <person name="Fernald R.D."/>
            <person name="Meyer A."/>
            <person name="Ponting C.P."/>
            <person name="Streelman J.T."/>
            <person name="Lindblad-Toh K."/>
            <person name="Seehausen O."/>
            <person name="Di Palma F."/>
        </authorList>
    </citation>
    <scope>NUCLEOTIDE SEQUENCE</scope>
</reference>
<dbReference type="AlphaFoldDB" id="A0A3P9B4U5"/>
<accession>A0A3P9B4U5</accession>